<name>A0A4U9R469_HATHI</name>
<sequence>MELIDMHCDTILKLYENGNKENLNNNNFQVDLNKLKKAGAKAQFFALFVELTEIDKLKQTPFTYCKELLNRFKKEMEDNKDIIRLARNYDELRDNFKSGKISSFLTIEEGEALEGSVKNLEYFYNKGVRLVTLTWNFENSLGFPNYKRDFMDRGLKEKGIEVVSKMNELGMLIDVSHLSDGGFYDVLRYSNKPFVASHSNARVITNHPRNLTDDMIKALADKGGVMGLNFCPTFLGHNEKAKIEYMINHLKYIRNIGGIDVMAMGTDFDGIYGDIEINHIGEMDKLLYALEKEGFKEDEIEKIWYKNAERVIREVLR</sequence>
<evidence type="ECO:0000313" key="1">
    <source>
        <dbReference type="EMBL" id="VTQ83500.1"/>
    </source>
</evidence>
<dbReference type="SUPFAM" id="SSF51556">
    <property type="entry name" value="Metallo-dependent hydrolases"/>
    <property type="match status" value="1"/>
</dbReference>
<dbReference type="RefSeq" id="WP_138209174.1">
    <property type="nucleotide sequence ID" value="NZ_CBCRUQ010000015.1"/>
</dbReference>
<dbReference type="InterPro" id="IPR008257">
    <property type="entry name" value="Pept_M19"/>
</dbReference>
<dbReference type="CDD" id="cd01301">
    <property type="entry name" value="rDP_like"/>
    <property type="match status" value="1"/>
</dbReference>
<dbReference type="InterPro" id="IPR032466">
    <property type="entry name" value="Metal_Hydrolase"/>
</dbReference>
<dbReference type="PROSITE" id="PS51365">
    <property type="entry name" value="RENAL_DIPEPTIDASE_2"/>
    <property type="match status" value="1"/>
</dbReference>
<proteinExistence type="predicted"/>
<evidence type="ECO:0000313" key="2">
    <source>
        <dbReference type="Proteomes" id="UP000308489"/>
    </source>
</evidence>
<dbReference type="Gene3D" id="3.20.20.140">
    <property type="entry name" value="Metal-dependent hydrolases"/>
    <property type="match status" value="1"/>
</dbReference>
<dbReference type="PANTHER" id="PTHR10443:SF12">
    <property type="entry name" value="DIPEPTIDASE"/>
    <property type="match status" value="1"/>
</dbReference>
<dbReference type="OrthoDB" id="9804920at2"/>
<dbReference type="EC" id="3.4.13.19" evidence="1"/>
<keyword evidence="2" id="KW-1185">Reference proteome</keyword>
<dbReference type="GO" id="GO:0006508">
    <property type="term" value="P:proteolysis"/>
    <property type="evidence" value="ECO:0007669"/>
    <property type="project" value="InterPro"/>
</dbReference>
<dbReference type="GO" id="GO:0070573">
    <property type="term" value="F:metallodipeptidase activity"/>
    <property type="evidence" value="ECO:0007669"/>
    <property type="project" value="InterPro"/>
</dbReference>
<gene>
    <name evidence="1" type="ORF">NCTC503_00366</name>
</gene>
<dbReference type="PANTHER" id="PTHR10443">
    <property type="entry name" value="MICROSOMAL DIPEPTIDASE"/>
    <property type="match status" value="1"/>
</dbReference>
<dbReference type="Proteomes" id="UP000308489">
    <property type="component" value="Chromosome 1"/>
</dbReference>
<keyword evidence="1" id="KW-0224">Dipeptidase</keyword>
<reference evidence="1 2" key="1">
    <citation type="submission" date="2019-05" db="EMBL/GenBank/DDBJ databases">
        <authorList>
            <consortium name="Pathogen Informatics"/>
        </authorList>
    </citation>
    <scope>NUCLEOTIDE SEQUENCE [LARGE SCALE GENOMIC DNA]</scope>
    <source>
        <strain evidence="1 2">NCTC503</strain>
    </source>
</reference>
<dbReference type="Pfam" id="PF01244">
    <property type="entry name" value="Peptidase_M19"/>
    <property type="match status" value="1"/>
</dbReference>
<organism evidence="1 2">
    <name type="scientific">Hathewaya histolytica</name>
    <name type="common">Clostridium histolyticum</name>
    <dbReference type="NCBI Taxonomy" id="1498"/>
    <lineage>
        <taxon>Bacteria</taxon>
        <taxon>Bacillati</taxon>
        <taxon>Bacillota</taxon>
        <taxon>Clostridia</taxon>
        <taxon>Eubacteriales</taxon>
        <taxon>Clostridiaceae</taxon>
        <taxon>Hathewaya</taxon>
    </lineage>
</organism>
<dbReference type="AlphaFoldDB" id="A0A4U9R469"/>
<protein>
    <submittedName>
        <fullName evidence="1">Membrane dipeptidase</fullName>
        <ecNumber evidence="1">3.4.13.19</ecNumber>
    </submittedName>
</protein>
<dbReference type="EMBL" id="LR590481">
    <property type="protein sequence ID" value="VTQ83500.1"/>
    <property type="molecule type" value="Genomic_DNA"/>
</dbReference>
<keyword evidence="1" id="KW-0645">Protease</keyword>
<keyword evidence="1" id="KW-0378">Hydrolase</keyword>
<accession>A0A4U9R469</accession>
<dbReference type="KEGG" id="hhw:NCTC503_00366"/>